<comment type="caution">
    <text evidence="1">The sequence shown here is derived from an EMBL/GenBank/DDBJ whole genome shotgun (WGS) entry which is preliminary data.</text>
</comment>
<dbReference type="AlphaFoldDB" id="A0A2V3ZS94"/>
<reference evidence="1 2" key="1">
    <citation type="submission" date="2018-05" db="EMBL/GenBank/DDBJ databases">
        <title>Marinifilum breve JC075T sp. nov., a marine bacterium isolated from Yongle Blue Hole in the South China Sea.</title>
        <authorList>
            <person name="Fu T."/>
        </authorList>
    </citation>
    <scope>NUCLEOTIDE SEQUENCE [LARGE SCALE GENOMIC DNA]</scope>
    <source>
        <strain evidence="1 2">JC075</strain>
    </source>
</reference>
<name>A0A2V3ZS94_9BACT</name>
<dbReference type="EMBL" id="QFLI01000012">
    <property type="protein sequence ID" value="PXX96143.1"/>
    <property type="molecule type" value="Genomic_DNA"/>
</dbReference>
<organism evidence="1 2">
    <name type="scientific">Marinifilum breve</name>
    <dbReference type="NCBI Taxonomy" id="2184082"/>
    <lineage>
        <taxon>Bacteria</taxon>
        <taxon>Pseudomonadati</taxon>
        <taxon>Bacteroidota</taxon>
        <taxon>Bacteroidia</taxon>
        <taxon>Marinilabiliales</taxon>
        <taxon>Marinifilaceae</taxon>
    </lineage>
</organism>
<gene>
    <name evidence="1" type="ORF">DF185_20400</name>
</gene>
<evidence type="ECO:0000313" key="2">
    <source>
        <dbReference type="Proteomes" id="UP000248079"/>
    </source>
</evidence>
<sequence>MDFYTNQEMEELLEIEFKEYHFAPILAALQTVYLDSISTASSDIRKYNVHALCPEQLHKSLITVDTTSENFNSWKAYGFSDNLKLDLLIDEHKLQLDSLREEQYLIHTETGINQESLVRELVKFPFINKAQSVNCIGDGSQIEIVYFNPDFIQLIYSYGWGDCPSGCISRHYWELGIYGSGVIELISESGNELP</sequence>
<evidence type="ECO:0000313" key="1">
    <source>
        <dbReference type="EMBL" id="PXX96143.1"/>
    </source>
</evidence>
<keyword evidence="2" id="KW-1185">Reference proteome</keyword>
<protein>
    <submittedName>
        <fullName evidence="1">Uncharacterized protein</fullName>
    </submittedName>
</protein>
<dbReference type="Proteomes" id="UP000248079">
    <property type="component" value="Unassembled WGS sequence"/>
</dbReference>
<proteinExistence type="predicted"/>
<accession>A0A2V3ZS94</accession>